<dbReference type="EMBL" id="KQ947415">
    <property type="protein sequence ID" value="KUJ16992.1"/>
    <property type="molecule type" value="Genomic_DNA"/>
</dbReference>
<evidence type="ECO:0000313" key="3">
    <source>
        <dbReference type="Proteomes" id="UP000070700"/>
    </source>
</evidence>
<dbReference type="AlphaFoldDB" id="A0A194XB58"/>
<evidence type="ECO:0000256" key="1">
    <source>
        <dbReference type="SAM" id="MobiDB-lite"/>
    </source>
</evidence>
<feature type="compositionally biased region" description="Pro residues" evidence="1">
    <location>
        <begin position="52"/>
        <end position="61"/>
    </location>
</feature>
<feature type="compositionally biased region" description="Low complexity" evidence="1">
    <location>
        <begin position="23"/>
        <end position="42"/>
    </location>
</feature>
<feature type="compositionally biased region" description="Basic and acidic residues" evidence="1">
    <location>
        <begin position="63"/>
        <end position="75"/>
    </location>
</feature>
<accession>A0A194XB58</accession>
<protein>
    <submittedName>
        <fullName evidence="2">Uncharacterized protein</fullName>
    </submittedName>
</protein>
<dbReference type="KEGG" id="psco:LY89DRAFT_585000"/>
<keyword evidence="3" id="KW-1185">Reference proteome</keyword>
<gene>
    <name evidence="2" type="ORF">LY89DRAFT_585000</name>
</gene>
<reference evidence="2 3" key="1">
    <citation type="submission" date="2015-10" db="EMBL/GenBank/DDBJ databases">
        <title>Full genome of DAOMC 229536 Phialocephala scopiformis, a fungal endophyte of spruce producing the potent anti-insectan compound rugulosin.</title>
        <authorList>
            <consortium name="DOE Joint Genome Institute"/>
            <person name="Walker A.K."/>
            <person name="Frasz S.L."/>
            <person name="Seifert K.A."/>
            <person name="Miller J.D."/>
            <person name="Mondo S.J."/>
            <person name="Labutti K."/>
            <person name="Lipzen A."/>
            <person name="Dockter R."/>
            <person name="Kennedy M."/>
            <person name="Grigoriev I.V."/>
            <person name="Spatafora J.W."/>
        </authorList>
    </citation>
    <scope>NUCLEOTIDE SEQUENCE [LARGE SCALE GENOMIC DNA]</scope>
    <source>
        <strain evidence="2 3">CBS 120377</strain>
    </source>
</reference>
<dbReference type="GeneID" id="28819026"/>
<name>A0A194XB58_MOLSC</name>
<dbReference type="OrthoDB" id="3527108at2759"/>
<sequence length="486" mass="54770">MSYSWRSAISISDVEVPLDFSKATTTTSAEPSSTPSSTPQAEPETKEKVSEAPPPPEPPAKVIPDHPKYKPDRPPPPEVVDNFPIAAAAHSAADLPSIPPWNLPPSPHVPEKTPLFIGFTRNWLLLQQTVVSHITAGWPAEDIYVFENTGTMNSNERGLLSLQNPFFLNHTRLHMFGVNIITTPTLLTFSQLQNFYIYTAIEKNFTTYFWGHMDVIALPFEAKYDGRSGNATGADVGRFESFKSPYKLAVEALRNATSSAPDVNAIDPTRPWAIRFFSYDRLALVNREAFEKIGGWDTSIPYYFTDCDMHERIPMNGFDFPPGDVSIGNFTDVAGTLDDLIVLYRKKNTVQANFTMEWDPEEARKEEEEKAVKDLDNRAEVLDTGEKWISDVPGSAAYKRLLEVMEQMTKHKNKNGGGGRNTWQRLQTGGQGEPYYRDPEGFDRAVGIITQAGRDIYAEKWGHQTCDLLKYNRKAGDEWRVEHDWE</sequence>
<feature type="region of interest" description="Disordered" evidence="1">
    <location>
        <begin position="22"/>
        <end position="79"/>
    </location>
</feature>
<proteinExistence type="predicted"/>
<dbReference type="STRING" id="149040.A0A194XB58"/>
<dbReference type="Proteomes" id="UP000070700">
    <property type="component" value="Unassembled WGS sequence"/>
</dbReference>
<dbReference type="InParanoid" id="A0A194XB58"/>
<organism evidence="2 3">
    <name type="scientific">Mollisia scopiformis</name>
    <name type="common">Conifer needle endophyte fungus</name>
    <name type="synonym">Phialocephala scopiformis</name>
    <dbReference type="NCBI Taxonomy" id="149040"/>
    <lineage>
        <taxon>Eukaryota</taxon>
        <taxon>Fungi</taxon>
        <taxon>Dikarya</taxon>
        <taxon>Ascomycota</taxon>
        <taxon>Pezizomycotina</taxon>
        <taxon>Leotiomycetes</taxon>
        <taxon>Helotiales</taxon>
        <taxon>Mollisiaceae</taxon>
        <taxon>Mollisia</taxon>
    </lineage>
</organism>
<dbReference type="RefSeq" id="XP_018071347.1">
    <property type="nucleotide sequence ID" value="XM_018209300.1"/>
</dbReference>
<evidence type="ECO:0000313" key="2">
    <source>
        <dbReference type="EMBL" id="KUJ16992.1"/>
    </source>
</evidence>